<dbReference type="EMBL" id="BGPR01000212">
    <property type="protein sequence ID" value="GBM05187.1"/>
    <property type="molecule type" value="Genomic_DNA"/>
</dbReference>
<comment type="caution">
    <text evidence="1">The sequence shown here is derived from an EMBL/GenBank/DDBJ whole genome shotgun (WGS) entry which is preliminary data.</text>
</comment>
<evidence type="ECO:0000313" key="1">
    <source>
        <dbReference type="EMBL" id="GBM05187.1"/>
    </source>
</evidence>
<name>A0A4Y2CN79_ARAVE</name>
<reference evidence="1 2" key="1">
    <citation type="journal article" date="2019" name="Sci. Rep.">
        <title>Orb-weaving spider Araneus ventricosus genome elucidates the spidroin gene catalogue.</title>
        <authorList>
            <person name="Kono N."/>
            <person name="Nakamura H."/>
            <person name="Ohtoshi R."/>
            <person name="Moran D.A.P."/>
            <person name="Shinohara A."/>
            <person name="Yoshida Y."/>
            <person name="Fujiwara M."/>
            <person name="Mori M."/>
            <person name="Tomita M."/>
            <person name="Arakawa K."/>
        </authorList>
    </citation>
    <scope>NUCLEOTIDE SEQUENCE [LARGE SCALE GENOMIC DNA]</scope>
</reference>
<dbReference type="AlphaFoldDB" id="A0A4Y2CN79"/>
<sequence length="171" mass="19029">MHSDFHDRRAFLKISRGIDFHSSSATFQSPSIVVVLCLERALFNRPKSQQSTGETSRDFAGICWKDLRPTAKSIASFTSDEVSLLLSIDFVLRLIVQSSLTTHMRSRQLGLEKSAKGPGSRPYSIEDKSDMRSVSWCGMESKKRDATHVSSWSLNLGLILRSSTPNSPHVG</sequence>
<evidence type="ECO:0000313" key="2">
    <source>
        <dbReference type="Proteomes" id="UP000499080"/>
    </source>
</evidence>
<accession>A0A4Y2CN79</accession>
<organism evidence="1 2">
    <name type="scientific">Araneus ventricosus</name>
    <name type="common">Orbweaver spider</name>
    <name type="synonym">Epeira ventricosa</name>
    <dbReference type="NCBI Taxonomy" id="182803"/>
    <lineage>
        <taxon>Eukaryota</taxon>
        <taxon>Metazoa</taxon>
        <taxon>Ecdysozoa</taxon>
        <taxon>Arthropoda</taxon>
        <taxon>Chelicerata</taxon>
        <taxon>Arachnida</taxon>
        <taxon>Araneae</taxon>
        <taxon>Araneomorphae</taxon>
        <taxon>Entelegynae</taxon>
        <taxon>Araneoidea</taxon>
        <taxon>Araneidae</taxon>
        <taxon>Araneus</taxon>
    </lineage>
</organism>
<gene>
    <name evidence="1" type="ORF">AVEN_197740_1</name>
</gene>
<keyword evidence="2" id="KW-1185">Reference proteome</keyword>
<proteinExistence type="predicted"/>
<protein>
    <submittedName>
        <fullName evidence="1">Uncharacterized protein</fullName>
    </submittedName>
</protein>
<dbReference type="Proteomes" id="UP000499080">
    <property type="component" value="Unassembled WGS sequence"/>
</dbReference>